<dbReference type="Gene3D" id="3.40.50.300">
    <property type="entry name" value="P-loop containing nucleotide triphosphate hydrolases"/>
    <property type="match status" value="2"/>
</dbReference>
<comment type="caution">
    <text evidence="1">The sequence shown here is derived from an EMBL/GenBank/DDBJ whole genome shotgun (WGS) entry which is preliminary data.</text>
</comment>
<keyword evidence="2" id="KW-1185">Reference proteome</keyword>
<keyword evidence="1" id="KW-0282">Flagellum</keyword>
<proteinExistence type="predicted"/>
<dbReference type="RefSeq" id="WP_183612247.1">
    <property type="nucleotide sequence ID" value="NZ_JACICY010000002.1"/>
</dbReference>
<dbReference type="AlphaFoldDB" id="A0A7W5ZXJ1"/>
<dbReference type="Proteomes" id="UP000562395">
    <property type="component" value="Unassembled WGS sequence"/>
</dbReference>
<evidence type="ECO:0000313" key="1">
    <source>
        <dbReference type="EMBL" id="MBB3859987.1"/>
    </source>
</evidence>
<dbReference type="SUPFAM" id="SSF52540">
    <property type="entry name" value="P-loop containing nucleoside triphosphate hydrolases"/>
    <property type="match status" value="1"/>
</dbReference>
<dbReference type="Pfam" id="PF06564">
    <property type="entry name" value="CBP_BcsQ"/>
    <property type="match status" value="2"/>
</dbReference>
<keyword evidence="1" id="KW-0969">Cilium</keyword>
<accession>A0A7W5ZXJ1</accession>
<reference evidence="1 2" key="1">
    <citation type="submission" date="2020-08" db="EMBL/GenBank/DDBJ databases">
        <title>Genomic Encyclopedia of Type Strains, Phase IV (KMG-IV): sequencing the most valuable type-strain genomes for metagenomic binning, comparative biology and taxonomic classification.</title>
        <authorList>
            <person name="Goeker M."/>
        </authorList>
    </citation>
    <scope>NUCLEOTIDE SEQUENCE [LARGE SCALE GENOMIC DNA]</scope>
    <source>
        <strain evidence="1 2">DSM 14552</strain>
    </source>
</reference>
<dbReference type="InterPro" id="IPR017746">
    <property type="entry name" value="Cellulose_synthase_operon_BcsQ"/>
</dbReference>
<keyword evidence="1" id="KW-0966">Cell projection</keyword>
<sequence>MALLLIGGLRSGVGTTTLAANLAVALAASGRSSVLLNLSRCSTLGLHFGLSADQPLPGFDAPAAATGPINGVLLLDATVQGQTGDLGEGLSSGDFSFKGETIHIVDLSGADDGVAAQLRPHADLELCVLVPNAECLYSLPATLEVLPESAVFLLNRVDDTRRLGRHAASFVRELLGDRLIGAIQADEAVGEAAAMMQPLSRYAPSSAALADIAALANRLASLPMHQQTGAHDPASRSDAA</sequence>
<name>A0A7W5ZXJ1_9SPHN</name>
<protein>
    <submittedName>
        <fullName evidence="1">MinD-like ATPase involved in chromosome partitioning or flagellar assembly</fullName>
    </submittedName>
</protein>
<gene>
    <name evidence="1" type="ORF">GGQ88_001248</name>
</gene>
<dbReference type="EMBL" id="JACICY010000002">
    <property type="protein sequence ID" value="MBB3859987.1"/>
    <property type="molecule type" value="Genomic_DNA"/>
</dbReference>
<dbReference type="InterPro" id="IPR027417">
    <property type="entry name" value="P-loop_NTPase"/>
</dbReference>
<organism evidence="1 2">
    <name type="scientific">Novosphingobium hassiacum</name>
    <dbReference type="NCBI Taxonomy" id="173676"/>
    <lineage>
        <taxon>Bacteria</taxon>
        <taxon>Pseudomonadati</taxon>
        <taxon>Pseudomonadota</taxon>
        <taxon>Alphaproteobacteria</taxon>
        <taxon>Sphingomonadales</taxon>
        <taxon>Sphingomonadaceae</taxon>
        <taxon>Novosphingobium</taxon>
    </lineage>
</organism>
<evidence type="ECO:0000313" key="2">
    <source>
        <dbReference type="Proteomes" id="UP000562395"/>
    </source>
</evidence>